<dbReference type="EMBL" id="CP009962">
    <property type="protein sequence ID" value="AIY42248.1"/>
    <property type="molecule type" value="Genomic_DNA"/>
</dbReference>
<dbReference type="SUPFAM" id="SSF50475">
    <property type="entry name" value="FMN-binding split barrel"/>
    <property type="match status" value="1"/>
</dbReference>
<organism evidence="2 3">
    <name type="scientific">Collimonas arenae</name>
    <dbReference type="NCBI Taxonomy" id="279058"/>
    <lineage>
        <taxon>Bacteria</taxon>
        <taxon>Pseudomonadati</taxon>
        <taxon>Pseudomonadota</taxon>
        <taxon>Betaproteobacteria</taxon>
        <taxon>Burkholderiales</taxon>
        <taxon>Oxalobacteraceae</taxon>
        <taxon>Collimonas</taxon>
    </lineage>
</organism>
<dbReference type="AlphaFoldDB" id="A0A0A1FC06"/>
<dbReference type="InterPro" id="IPR012349">
    <property type="entry name" value="Split_barrel_FMN-bd"/>
</dbReference>
<evidence type="ECO:0000259" key="1">
    <source>
        <dbReference type="Pfam" id="PF01243"/>
    </source>
</evidence>
<dbReference type="Gene3D" id="2.30.110.10">
    <property type="entry name" value="Electron Transport, Fmn-binding Protein, Chain A"/>
    <property type="match status" value="1"/>
</dbReference>
<dbReference type="InterPro" id="IPR011576">
    <property type="entry name" value="Pyridox_Oxase_N"/>
</dbReference>
<feature type="domain" description="Pyridoxamine 5'-phosphate oxidase N-terminal" evidence="1">
    <location>
        <begin position="54"/>
        <end position="173"/>
    </location>
</feature>
<sequence length="227" mass="25460">MTKPPGVTVTARFPVKLPKTHYLRIDMLTDIAQLEEIYGKPHERSLWKEIDHLNQDYQAFVNASPFVVFASSGPEGMDCSPKGDLPGFVQILDEHTLAIPDRPGNNRIDTLRNILTDSRIGLLFVVPGIGETLRVNGRAEISAEREMLEKFAIDGKLPRTVIIVKIEAVYFHCSKALVRSKLWDPEQQVERASFPSPGAMLKRLSKGGFDADTYDRELPARVQASLY</sequence>
<dbReference type="GO" id="GO:0016787">
    <property type="term" value="F:hydrolase activity"/>
    <property type="evidence" value="ECO:0007669"/>
    <property type="project" value="UniProtKB-KW"/>
</dbReference>
<keyword evidence="2" id="KW-0378">Hydrolase</keyword>
<name>A0A0A1FC06_9BURK</name>
<proteinExistence type="predicted"/>
<dbReference type="InterPro" id="IPR024029">
    <property type="entry name" value="Pyridox_Oxase_FMN-dep"/>
</dbReference>
<dbReference type="PANTHER" id="PTHR42815:SF2">
    <property type="entry name" value="FAD-BINDING, PUTATIVE (AFU_ORTHOLOGUE AFUA_6G07600)-RELATED"/>
    <property type="match status" value="1"/>
</dbReference>
<dbReference type="KEGG" id="care:LT85_3090"/>
<evidence type="ECO:0000313" key="2">
    <source>
        <dbReference type="EMBL" id="AIY42248.1"/>
    </source>
</evidence>
<keyword evidence="3" id="KW-1185">Reference proteome</keyword>
<dbReference type="NCBIfam" id="TIGR04025">
    <property type="entry name" value="PPOX_FMN_DR2398"/>
    <property type="match status" value="1"/>
</dbReference>
<dbReference type="PANTHER" id="PTHR42815">
    <property type="entry name" value="FAD-BINDING, PUTATIVE (AFU_ORTHOLOGUE AFUA_6G07600)-RELATED"/>
    <property type="match status" value="1"/>
</dbReference>
<dbReference type="STRING" id="279058.LT85_3090"/>
<dbReference type="Proteomes" id="UP000030302">
    <property type="component" value="Chromosome"/>
</dbReference>
<evidence type="ECO:0000313" key="3">
    <source>
        <dbReference type="Proteomes" id="UP000030302"/>
    </source>
</evidence>
<dbReference type="HOGENOM" id="CLU_085054_1_0_4"/>
<protein>
    <submittedName>
        <fullName evidence="2">Phosphohydrolase (MutT/nudix family protein)</fullName>
    </submittedName>
</protein>
<reference evidence="3" key="1">
    <citation type="journal article" date="2014" name="Soil Biol. Biochem.">
        <title>Structure and function of bacterial communities in ageing soils: Insights from the Mendocino ecological staircase.</title>
        <authorList>
            <person name="Uroz S."/>
            <person name="Tech J.J."/>
            <person name="Sawaya N.A."/>
            <person name="Frey-Klett P."/>
            <person name="Leveau J.H.J."/>
        </authorList>
    </citation>
    <scope>NUCLEOTIDE SEQUENCE [LARGE SCALE GENOMIC DNA]</scope>
    <source>
        <strain evidence="3">Cal35</strain>
    </source>
</reference>
<accession>A0A0A1FC06</accession>
<dbReference type="Pfam" id="PF01243">
    <property type="entry name" value="PNPOx_N"/>
    <property type="match status" value="1"/>
</dbReference>
<gene>
    <name evidence="2" type="ORF">LT85_3090</name>
</gene>